<dbReference type="Pfam" id="PF07603">
    <property type="entry name" value="Lcl_C"/>
    <property type="match status" value="3"/>
</dbReference>
<keyword evidence="4" id="KW-0732">Signal</keyword>
<evidence type="ECO:0000313" key="7">
    <source>
        <dbReference type="Proteomes" id="UP000615755"/>
    </source>
</evidence>
<sequence length="4308" mass="477657">MTVLRFFLLAFSFFIPLFVQAAGVCDVVEVVKNVNVRNSPHKAGEKLGYIKTPQRYVVNDSSGKWASIYFGETGGWAYAPGYLNHVESSCVRITNVTSGVNVRAEASSSSEKLGRANKGSLRVVKATHGNWQEIWFAGRTGFIHKNYLETADEAFDVTSTPSLTTKPLTAYEYAITTSDPLVEYQLDSGPSGMSLVSNKIVWTPNSDQVGEHGVKVILTSLTNRVQVNHEFTLTVEPVEQYTACDAVEVIKGVNVRVGAGSNFEKIGYLTKNQKYKMLNKAGSWYQIWFNEQAAWVYGKGYLKQFRASCTDSVKAKKAEVFDLDNRSFTPPHYASVGSQWVIKGAIGEYFEIFYNASTALIEKTAFLDPAVDAKIISNPVTELFAHQYYAYQIALNVSLYTSTLSLVEAPVGMTLSATGLLQWYPEEGNIGTHTVGLELTSETGGVSAQTFSVNVSATPTAEHTCEAVTLKRNLSIRTELNDPNIVEFVKGDRKYLVKEQQGNFLHIFDGFPLGWVHTREVKHRFNTDCAKVTKEGGTGYREANVNSSKMFPLDTEWQFFKLKSDDEWTQFGQYNYYDAFEKGWLENQYVSVTQGNVPVQFLDNRVEVGQTVQRDIQHEVRQGDVYVYQPVLNKYIDNPHYQILSGNAGLAVDQHTGELSWLAPSDDMGQLQSEVLVRDEQGYFDVLQFNVDVTADSSQSCQVVEAKDVTANGAAVFASSTSQSGVGNIYTRQYYVIKEASSTRYEIYYDEQTRWVDKNTVQVTSSKHCVKSYGTRQVKDGYFNFDSAVLGNIHSGSWWAVSGSADESHQISFKGRAGWVQKSRLSSIPPLAKMNFIGSAKEYQPIYLDSIQSQVTQNGFYVTYQWRLDGELISRDGFHTLSGLRAGDYQLSLTVIEKGRSDTVHQQFKVLPANIEPPSITSIPQYVAVIGEAYLYQVTATEQPTSYELLSAPDGMYVTDSGQLVMQTPGGEPQEQVSLQLNFSNDVSLIHSYRLNTAQDNSPPTIYSSPTTDAQVGVEYRYAVNARDAQVFSPYMYLKSAPHGMAISNGNKVVWTPSASDVGDVAVELVVTDGHMEALQAFTITVRVGADYDNDGIPDTIDYCPETPDSEAVNELGCSDAQMASQHSQDYSQVPKTGSHVSYGTFDDGFYQRGVQHTFERETENVIKNTVTGQLWADIDSGLGEVKWQEAQDYCQNMQLDGHSDWRLPNRFELFYLLDRSQSGSYLPKAFNALSQHTFWDGVITEFNMTVGRSIRSAFIIDTQKGNFDSWNDVETSSAGVMCVQGKQEFIQDTGRFSGGRYDNTSRLLWEGDDTSRPTSTVQRTWHESVNYCENLSLAGFDNWRLPNVNEIFSLFGLYSRGEVIGYISEFSMWTSTASLYRENNVDTLHRNNRKYLSLNPKDKDATRAEIYDQHGYARCVTDFPEPEIQVDYQPVLYFGDALTFNTEGSTVNGHATTVTWALNCGEQDCRRAITDESTNKFPDVGQYSIEAQFKYHGLIYTRSYPLTVMRNEQNTRPTLSAVEDINTRFERKFLYGDLGDELQFEVTDDNVRHLPCKDVTACDLPPVCESSVLCDQYTSIEVVEWPDNITLGHPSIDGPFNSPRKFLKPLEGNSFASWVNYRIQNRDADLTTQMRVRAFDGQDYSEVVTVNFDLRRDLVDSALPDMERIHPLGRAVSVVKGGSYTLQPKLADVSNDFEITYVDLETNERVTQRTLELRNLTKTKRFNVEVKDLHFNTVTESPVTIFVIDYKAHVDAHIGAGQIFITSEGSANTAQWYLNGVLLPEQTSSSLRLTLGVGTHELKVSVTDSEGGQYTYIITVTVHDWPEQVLPEQVIAIDGEQKYISVDKTLSRFDGLTYEWRVDGQRVTDGHTSVYAFQASLGSYDVTVKVGNDNSKTYSTRVIVVPAKKNWPLDLLNPEYEFVGQEPVEIKAKAYSEFENYHYAWKVNKDVIDTQGANALIFDYPFGTYQLELTLSSPYGNGQSKVYRAQVKVVSELQWPAQLLDTHYFFSEDQAAVVRIDRANLPEDAQFTWLVDATEVAQNTTGELQLQLEAGSYELAVTVTSLSLSPASKSYTAQLEVENDAVYSACYPTKDLTDDELKNTVPENDIPWVGGGYARVEDIERGFNYARKIDSTVTAKLKLPQQSRWDSMSIHEQALYILNAERIARGLAPHHAISNELNIVSQTYAQYLLDNNTLGHIRAHDNATVVDRIVEQLGDINQILPQRWGAGEVIVADQASTTSSESIAKALYVFLYQDKYTYSPNPDSFGPPWAHRQGLLIGMKGAKGVIGLGIAKGLYTLSGQQWFANLSVLNTVYYHAPSWPSELGTLVTTDVSEATRCANTSIELPHDDLLTGINVYPERVDLVPGMTQQLTVMGTYNNGETKTLDILTDLEGPAQNIFSFANNVVTAKQAGTTELVIRAGDVLSSPIEIQVGEPTVRDEKVSGFAKQYQHLIADNATIKDFPESMMAIYNGVITNNAGTPLAGATIAFAGSPEFGSVKSNAQGAYAIAGRAGSVSIEASMVGYLRVQTTLVGDNLSWNHVSTISLQAIDQKATTITLSEHIAHRHQSTPVVDEFGERSTTLVFDNVTQVTVKNPNGSRRQLNKITVRATEFEKPASMPGSLPVETAFTYCSELDIAGVADNETVEFDQPVAMYVDNFLNFPVGELVPVGYYDRVESKWKAAENGVVVKLLDSNNDGVIDGADYTGDDVADDIDGDGETIDEVAGIENYEAGKTYWRGQMRHFTPYDFNWSANSDGAPPTEVDILEGDDKEVDEDNDECAAVSSYIKPKTLELHEDITVLGTGMTLHYNSARTSDYHHIIKANVSDLSLPQGVNKIHAVLEVAGHRFEQLLDATIMQQVTFKWDGLDVQGNAVKGEIKAKLRVGYEYTSQYLSAGNIAQSGLRPNQESPRWAQWGGDSLNVAGREALIKWSNSVVTLYAAPESDIANGWSLSNHHRRDRVGNLYLGDGEIEKAPDSSTIVDTGVTLSVVDGDDGFYTSVSKPLDYTVTTEGHILDNNTQLMWQAAPSTGLYTKAAASAYCDALPDRNNSYWRLPRFTDILYTVDKSGKERDIFVYTINSSLANTANTIWLEDSLDQAQTHKVLCVAGQEVGLERTGSPLKRKPALELVDNRANAMQWQDTPDNVGGQHTWREAINYCEDLTHAGFSDWRLPTVNEFIKMGANNLFFGMTAFAHEDVNVADGENEDLWHPYVDWRKLYWTSTPNIGAPELEAWAVEMSGFGYHGYSQQDELANVRCIRKDLDSKASQYHFNKANQHVSTLDKETGKLLLTFEYAEAHNKLNAIVDRFGNTLRIERDDAGQVTQLIAPSGLITTLEIDEQHNLKRVEYPDGSMHQFSYIGQLLNHQIDPNGNVFERFFNADGRITRSEDPEGGAWRYYSELSATTGEFIYGYTTAQNNRFEITESINDGAKQVSTRRLDGTTDTLTAKGLGYIHQVGGMSYEMGTAGGGSPVYYTVKSPGGIKINAVMRRFSENNISGLTTETNERKVIESRHYKQAQKFVRNTSLGRATTTYYDPDTLLTTKTQIDGFAATHYEYDGYGRVTRVSQGERSSTYSYDDSAQTGPGFLASVVNSEMQQSDFSYDQLGQVIETLLSSGGSASQRTAFSYDKNGNVNGVTADGRSQHSFAFDGNNQVVASQPPVAENLTNTTISYVYDTDRRIQEYTRASGDKLTFIYGEGVDRLEAINMSQGLYEYQYDTAGNLTQIDAPNGSQTVYTYDGLIVKEATWSGAVSGHYGVTHNTHGLVNKACINADECIEYKYDADGLLTQSGAISLTRASDKGGAITHSTLAGLSHALTYNQYGQVSAQHFEHDATTLYSSDLQFDTVGRVTHKAQQVLGVDEVVLYEYDDVGRLAQVTLGEDVTRYDYDSNGNRLSVEHVSAAGTQNRAARYDAQDRLIEFAGCQYSYSVDGELATRECGTTTHSYTYTVFGNLQGVEVSDNGTLVKQITYQIDAEHRRVGKHLNGEFVASFLYAGGLNPIAQLNDAGEVVARFVYGSQSHVPDYLERDGKQYRIITDHIGSVRLVVDVASSEVMQALSYDAFGVVLSDSNPGFQPFGFAGGLYDHDTQLVRFGARDYDAATARWTAKDPVGFAGGDTNLYAYVGSDPVNFIDPTGHVAWLVLPAVKSLYGYAEDVAWQMLVEGKSFGCVDQQSALASGLMNALPAGMVAKYLGKVGKGATNVAQFEKYRSLLAANEILAAKRVGSALRKSDKNHLSASFLSKEQLASGKVFPLKGSDNVQRTLLQTKGNLDGKVGVFEYILEPNGQVSHQLFKKGKINGIPTKITQ</sequence>
<dbReference type="Gene3D" id="2.180.10.10">
    <property type="entry name" value="RHS repeat-associated core"/>
    <property type="match status" value="2"/>
</dbReference>
<comment type="caution">
    <text evidence="6">The sequence shown here is derived from an EMBL/GenBank/DDBJ whole genome shotgun (WGS) entry which is preliminary data.</text>
</comment>
<keyword evidence="1" id="KW-0245">EGF-like domain</keyword>
<dbReference type="NCBIfam" id="TIGR01643">
    <property type="entry name" value="YD_repeat_2x"/>
    <property type="match status" value="1"/>
</dbReference>
<evidence type="ECO:0000256" key="2">
    <source>
        <dbReference type="ARBA" id="ARBA00022737"/>
    </source>
</evidence>
<dbReference type="Gene3D" id="2.30.30.40">
    <property type="entry name" value="SH3 Domains"/>
    <property type="match status" value="3"/>
</dbReference>
<dbReference type="PANTHER" id="PTHR11219">
    <property type="entry name" value="TENEURIN AND N-ACETYLGLUCOSAMINE-1-PHOSPHODIESTER ALPHA-N-ACETYLGLUCOSAMINIDASE"/>
    <property type="match status" value="1"/>
</dbReference>
<proteinExistence type="predicted"/>
<gene>
    <name evidence="6" type="ORF">PAUR_a0333</name>
</gene>
<dbReference type="InterPro" id="IPR015919">
    <property type="entry name" value="Cadherin-like_sf"/>
</dbReference>
<dbReference type="EMBL" id="AQGV01000011">
    <property type="protein sequence ID" value="MBE0367038.1"/>
    <property type="molecule type" value="Genomic_DNA"/>
</dbReference>
<accession>A0ABR9EB75</accession>
<dbReference type="InterPro" id="IPR018247">
    <property type="entry name" value="EF_Hand_1_Ca_BS"/>
</dbReference>
<protein>
    <recommendedName>
        <fullName evidence="5">SH3b domain-containing protein</fullName>
    </recommendedName>
</protein>
<dbReference type="RefSeq" id="WP_192506504.1">
    <property type="nucleotide sequence ID" value="NZ_AQGV01000011.1"/>
</dbReference>
<dbReference type="Gene3D" id="2.60.40.10">
    <property type="entry name" value="Immunoglobulins"/>
    <property type="match status" value="3"/>
</dbReference>
<keyword evidence="3" id="KW-1015">Disulfide bond</keyword>
<dbReference type="InterPro" id="IPR022385">
    <property type="entry name" value="Rhs_assc_core"/>
</dbReference>
<dbReference type="Pfam" id="PF25023">
    <property type="entry name" value="TEN_YD-shell"/>
    <property type="match status" value="1"/>
</dbReference>
<dbReference type="Proteomes" id="UP000615755">
    <property type="component" value="Unassembled WGS sequence"/>
</dbReference>
<dbReference type="Pfam" id="PF08239">
    <property type="entry name" value="SH3_3"/>
    <property type="match status" value="2"/>
</dbReference>
<keyword evidence="7" id="KW-1185">Reference proteome</keyword>
<dbReference type="InterPro" id="IPR013783">
    <property type="entry name" value="Ig-like_fold"/>
</dbReference>
<name>A0ABR9EB75_9GAMM</name>
<dbReference type="PANTHER" id="PTHR11219:SF69">
    <property type="entry name" value="TENEURIN-A"/>
    <property type="match status" value="1"/>
</dbReference>
<evidence type="ECO:0000256" key="4">
    <source>
        <dbReference type="SAM" id="SignalP"/>
    </source>
</evidence>
<dbReference type="SUPFAM" id="SSF49313">
    <property type="entry name" value="Cadherin-like"/>
    <property type="match status" value="2"/>
</dbReference>
<dbReference type="InterPro" id="IPR003646">
    <property type="entry name" value="SH3-like_bac-type"/>
</dbReference>
<dbReference type="Gene3D" id="2.60.40.1120">
    <property type="entry name" value="Carboxypeptidase-like, regulatory domain"/>
    <property type="match status" value="1"/>
</dbReference>
<keyword evidence="2" id="KW-0677">Repeat</keyword>
<feature type="chain" id="PRO_5046226374" description="SH3b domain-containing protein" evidence="4">
    <location>
        <begin position="22"/>
        <end position="4308"/>
    </location>
</feature>
<evidence type="ECO:0000256" key="1">
    <source>
        <dbReference type="ARBA" id="ARBA00022536"/>
    </source>
</evidence>
<reference evidence="6 7" key="1">
    <citation type="submission" date="2015-03" db="EMBL/GenBank/DDBJ databases">
        <title>Genome sequence of Pseudoalteromonas aurantia.</title>
        <authorList>
            <person name="Xie B.-B."/>
            <person name="Rong J.-C."/>
            <person name="Qin Q.-L."/>
            <person name="Zhang Y.-Z."/>
        </authorList>
    </citation>
    <scope>NUCLEOTIDE SEQUENCE [LARGE SCALE GENOMIC DNA]</scope>
    <source>
        <strain evidence="6 7">208</strain>
    </source>
</reference>
<evidence type="ECO:0000259" key="5">
    <source>
        <dbReference type="SMART" id="SM00287"/>
    </source>
</evidence>
<dbReference type="InterPro" id="IPR051216">
    <property type="entry name" value="Teneurin"/>
</dbReference>
<dbReference type="PROSITE" id="PS00018">
    <property type="entry name" value="EF_HAND_1"/>
    <property type="match status" value="1"/>
</dbReference>
<dbReference type="Pfam" id="PF05345">
    <property type="entry name" value="He_PIG"/>
    <property type="match status" value="1"/>
</dbReference>
<dbReference type="Gene3D" id="2.60.40.1080">
    <property type="match status" value="1"/>
</dbReference>
<organism evidence="6 7">
    <name type="scientific">Pseudoalteromonas aurantia 208</name>
    <dbReference type="NCBI Taxonomy" id="1314867"/>
    <lineage>
        <taxon>Bacteria</taxon>
        <taxon>Pseudomonadati</taxon>
        <taxon>Pseudomonadota</taxon>
        <taxon>Gammaproteobacteria</taxon>
        <taxon>Alteromonadales</taxon>
        <taxon>Pseudoalteromonadaceae</taxon>
        <taxon>Pseudoalteromonas</taxon>
    </lineage>
</organism>
<dbReference type="SMART" id="SM00287">
    <property type="entry name" value="SH3b"/>
    <property type="match status" value="3"/>
</dbReference>
<dbReference type="InterPro" id="IPR056823">
    <property type="entry name" value="TEN-like_YD-shell"/>
</dbReference>
<evidence type="ECO:0000313" key="6">
    <source>
        <dbReference type="EMBL" id="MBE0367038.1"/>
    </source>
</evidence>
<dbReference type="InterPro" id="IPR011460">
    <property type="entry name" value="Lcl_C"/>
</dbReference>
<feature type="domain" description="SH3b" evidence="5">
    <location>
        <begin position="88"/>
        <end position="152"/>
    </location>
</feature>
<dbReference type="InterPro" id="IPR006530">
    <property type="entry name" value="YD"/>
</dbReference>
<dbReference type="InterPro" id="IPR008969">
    <property type="entry name" value="CarboxyPept-like_regulatory"/>
</dbReference>
<feature type="domain" description="SH3b" evidence="5">
    <location>
        <begin position="245"/>
        <end position="306"/>
    </location>
</feature>
<dbReference type="SUPFAM" id="SSF49464">
    <property type="entry name" value="Carboxypeptidase regulatory domain-like"/>
    <property type="match status" value="1"/>
</dbReference>
<feature type="domain" description="SH3b" evidence="5">
    <location>
        <begin position="25"/>
        <end position="87"/>
    </location>
</feature>
<evidence type="ECO:0000256" key="3">
    <source>
        <dbReference type="ARBA" id="ARBA00023157"/>
    </source>
</evidence>
<feature type="signal peptide" evidence="4">
    <location>
        <begin position="1"/>
        <end position="21"/>
    </location>
</feature>
<dbReference type="NCBIfam" id="TIGR03696">
    <property type="entry name" value="Rhs_assc_core"/>
    <property type="match status" value="1"/>
</dbReference>